<evidence type="ECO:0000256" key="11">
    <source>
        <dbReference type="SAM" id="Phobius"/>
    </source>
</evidence>
<keyword evidence="6" id="KW-1003">Cell membrane</keyword>
<feature type="transmembrane region" description="Helical" evidence="11">
    <location>
        <begin position="291"/>
        <end position="312"/>
    </location>
</feature>
<comment type="function">
    <text evidence="10">Part of the ABC transporter complex hrt involved in hemin import. Responsible for the translocation of the substrate across the membrane.</text>
</comment>
<dbReference type="PANTHER" id="PTHR43738">
    <property type="entry name" value="ABC TRANSPORTER, MEMBRANE PROTEIN"/>
    <property type="match status" value="1"/>
</dbReference>
<evidence type="ECO:0000256" key="8">
    <source>
        <dbReference type="ARBA" id="ARBA00022989"/>
    </source>
</evidence>
<comment type="caution">
    <text evidence="13">The sequence shown here is derived from an EMBL/GenBank/DDBJ whole genome shotgun (WGS) entry which is preliminary data.</text>
</comment>
<keyword evidence="7 11" id="KW-0812">Transmembrane</keyword>
<accession>A0ABV8CWV3</accession>
<evidence type="ECO:0000256" key="9">
    <source>
        <dbReference type="ARBA" id="ARBA00023136"/>
    </source>
</evidence>
<comment type="subunit">
    <text evidence="3">The complex is composed of two ATP-binding proteins (HrtA), two transmembrane proteins (HrtB) and a solute-binding protein.</text>
</comment>
<keyword evidence="9 11" id="KW-0472">Membrane</keyword>
<dbReference type="EMBL" id="JBHRZV010000050">
    <property type="protein sequence ID" value="MFC3928556.1"/>
    <property type="molecule type" value="Genomic_DNA"/>
</dbReference>
<sequence>MGQVWAEVRFHWKKYLLIELLIVLMMYMVVFLTGLAGGLAEQSSGVLEAMPAEAFVLSEDAKGLLADSSISQDQKQQVEEELDRETIPFSVERSAMAPKDSEDKLDVVYLAVEADSELVPEILSGSGLKATENGVLLSQSFEEEGLEVGDVVKDRKSELELKVVGFVPSQSYTFAPVAYITAETLTAMKTAQNPAYQESVQALALLEKPGQVTIKDLSLLSRGDLIGNVPGYTAQQLTINLISIVLLVVSAAILGIFFYIISLQKRQQFGIMRAVGLSSGEIIGQQFLQGFFLALVGVLMGNGLALLTMSLLPDKVPVAVDLTSSIIASASFVGMAILSILISCLQILKIDPVKIIGGGEA</sequence>
<reference evidence="14" key="1">
    <citation type="journal article" date="2019" name="Int. J. Syst. Evol. Microbiol.">
        <title>The Global Catalogue of Microorganisms (GCM) 10K type strain sequencing project: providing services to taxonomists for standard genome sequencing and annotation.</title>
        <authorList>
            <consortium name="The Broad Institute Genomics Platform"/>
            <consortium name="The Broad Institute Genome Sequencing Center for Infectious Disease"/>
            <person name="Wu L."/>
            <person name="Ma J."/>
        </authorList>
    </citation>
    <scope>NUCLEOTIDE SEQUENCE [LARGE SCALE GENOMIC DNA]</scope>
    <source>
        <strain evidence="14">CCUG 67170</strain>
    </source>
</reference>
<protein>
    <recommendedName>
        <fullName evidence="4">Putative hemin transport system permease protein HrtB</fullName>
    </recommendedName>
</protein>
<comment type="subcellular location">
    <subcellularLocation>
        <location evidence="1">Cell membrane</location>
        <topology evidence="1">Multi-pass membrane protein</topology>
    </subcellularLocation>
</comment>
<dbReference type="PANTHER" id="PTHR43738:SF1">
    <property type="entry name" value="HEMIN TRANSPORT SYSTEM PERMEASE PROTEIN HRTB-RELATED"/>
    <property type="match status" value="1"/>
</dbReference>
<evidence type="ECO:0000256" key="1">
    <source>
        <dbReference type="ARBA" id="ARBA00004651"/>
    </source>
</evidence>
<keyword evidence="8 11" id="KW-1133">Transmembrane helix</keyword>
<dbReference type="RefSeq" id="WP_380427222.1">
    <property type="nucleotide sequence ID" value="NZ_JBHRZV010000050.1"/>
</dbReference>
<keyword evidence="14" id="KW-1185">Reference proteome</keyword>
<comment type="similarity">
    <text evidence="2">Belongs to the ABC-4 integral membrane protein family. HrtB subfamily.</text>
</comment>
<proteinExistence type="inferred from homology"/>
<gene>
    <name evidence="13" type="ORF">ACFORF_08280</name>
</gene>
<feature type="domain" description="ABC3 transporter permease C-terminal" evidence="12">
    <location>
        <begin position="241"/>
        <end position="352"/>
    </location>
</feature>
<feature type="transmembrane region" description="Helical" evidence="11">
    <location>
        <begin position="241"/>
        <end position="263"/>
    </location>
</feature>
<evidence type="ECO:0000259" key="12">
    <source>
        <dbReference type="Pfam" id="PF02687"/>
    </source>
</evidence>
<dbReference type="InterPro" id="IPR051125">
    <property type="entry name" value="ABC-4/HrtB_transporter"/>
</dbReference>
<dbReference type="InterPro" id="IPR003838">
    <property type="entry name" value="ABC3_permease_C"/>
</dbReference>
<evidence type="ECO:0000256" key="5">
    <source>
        <dbReference type="ARBA" id="ARBA00022448"/>
    </source>
</evidence>
<dbReference type="Proteomes" id="UP001595807">
    <property type="component" value="Unassembled WGS sequence"/>
</dbReference>
<evidence type="ECO:0000256" key="4">
    <source>
        <dbReference type="ARBA" id="ARBA00016962"/>
    </source>
</evidence>
<organism evidence="13 14">
    <name type="scientific">Streptococcus caprae</name>
    <dbReference type="NCBI Taxonomy" id="1640501"/>
    <lineage>
        <taxon>Bacteria</taxon>
        <taxon>Bacillati</taxon>
        <taxon>Bacillota</taxon>
        <taxon>Bacilli</taxon>
        <taxon>Lactobacillales</taxon>
        <taxon>Streptococcaceae</taxon>
        <taxon>Streptococcus</taxon>
    </lineage>
</organism>
<feature type="transmembrane region" description="Helical" evidence="11">
    <location>
        <begin position="20"/>
        <end position="40"/>
    </location>
</feature>
<keyword evidence="5" id="KW-0813">Transport</keyword>
<name>A0ABV8CWV3_9STRE</name>
<evidence type="ECO:0000256" key="6">
    <source>
        <dbReference type="ARBA" id="ARBA00022475"/>
    </source>
</evidence>
<evidence type="ECO:0000256" key="10">
    <source>
        <dbReference type="ARBA" id="ARBA00024973"/>
    </source>
</evidence>
<evidence type="ECO:0000256" key="3">
    <source>
        <dbReference type="ARBA" id="ARBA00011131"/>
    </source>
</evidence>
<feature type="transmembrane region" description="Helical" evidence="11">
    <location>
        <begin position="324"/>
        <end position="348"/>
    </location>
</feature>
<evidence type="ECO:0000256" key="2">
    <source>
        <dbReference type="ARBA" id="ARBA00008697"/>
    </source>
</evidence>
<dbReference type="Pfam" id="PF02687">
    <property type="entry name" value="FtsX"/>
    <property type="match status" value="1"/>
</dbReference>
<evidence type="ECO:0000313" key="14">
    <source>
        <dbReference type="Proteomes" id="UP001595807"/>
    </source>
</evidence>
<evidence type="ECO:0000313" key="13">
    <source>
        <dbReference type="EMBL" id="MFC3928556.1"/>
    </source>
</evidence>
<evidence type="ECO:0000256" key="7">
    <source>
        <dbReference type="ARBA" id="ARBA00022692"/>
    </source>
</evidence>